<dbReference type="EMBL" id="ML996270">
    <property type="protein sequence ID" value="KAF2728676.1"/>
    <property type="molecule type" value="Genomic_DNA"/>
</dbReference>
<gene>
    <name evidence="1" type="ORF">EJ04DRAFT_90435</name>
</gene>
<organism evidence="1 2">
    <name type="scientific">Polyplosphaeria fusca</name>
    <dbReference type="NCBI Taxonomy" id="682080"/>
    <lineage>
        <taxon>Eukaryota</taxon>
        <taxon>Fungi</taxon>
        <taxon>Dikarya</taxon>
        <taxon>Ascomycota</taxon>
        <taxon>Pezizomycotina</taxon>
        <taxon>Dothideomycetes</taxon>
        <taxon>Pleosporomycetidae</taxon>
        <taxon>Pleosporales</taxon>
        <taxon>Tetraplosphaeriaceae</taxon>
        <taxon>Polyplosphaeria</taxon>
    </lineage>
</organism>
<name>A0A9P4QPM6_9PLEO</name>
<keyword evidence="2" id="KW-1185">Reference proteome</keyword>
<dbReference type="AlphaFoldDB" id="A0A9P4QPM6"/>
<accession>A0A9P4QPM6</accession>
<evidence type="ECO:0000313" key="2">
    <source>
        <dbReference type="Proteomes" id="UP000799444"/>
    </source>
</evidence>
<evidence type="ECO:0000313" key="1">
    <source>
        <dbReference type="EMBL" id="KAF2728676.1"/>
    </source>
</evidence>
<reference evidence="1" key="1">
    <citation type="journal article" date="2020" name="Stud. Mycol.">
        <title>101 Dothideomycetes genomes: a test case for predicting lifestyles and emergence of pathogens.</title>
        <authorList>
            <person name="Haridas S."/>
            <person name="Albert R."/>
            <person name="Binder M."/>
            <person name="Bloem J."/>
            <person name="Labutti K."/>
            <person name="Salamov A."/>
            <person name="Andreopoulos B."/>
            <person name="Baker S."/>
            <person name="Barry K."/>
            <person name="Bills G."/>
            <person name="Bluhm B."/>
            <person name="Cannon C."/>
            <person name="Castanera R."/>
            <person name="Culley D."/>
            <person name="Daum C."/>
            <person name="Ezra D."/>
            <person name="Gonzalez J."/>
            <person name="Henrissat B."/>
            <person name="Kuo A."/>
            <person name="Liang C."/>
            <person name="Lipzen A."/>
            <person name="Lutzoni F."/>
            <person name="Magnuson J."/>
            <person name="Mondo S."/>
            <person name="Nolan M."/>
            <person name="Ohm R."/>
            <person name="Pangilinan J."/>
            <person name="Park H.-J."/>
            <person name="Ramirez L."/>
            <person name="Alfaro M."/>
            <person name="Sun H."/>
            <person name="Tritt A."/>
            <person name="Yoshinaga Y."/>
            <person name="Zwiers L.-H."/>
            <person name="Turgeon B."/>
            <person name="Goodwin S."/>
            <person name="Spatafora J."/>
            <person name="Crous P."/>
            <person name="Grigoriev I."/>
        </authorList>
    </citation>
    <scope>NUCLEOTIDE SEQUENCE</scope>
    <source>
        <strain evidence="1">CBS 125425</strain>
    </source>
</reference>
<proteinExistence type="predicted"/>
<dbReference type="Proteomes" id="UP000799444">
    <property type="component" value="Unassembled WGS sequence"/>
</dbReference>
<comment type="caution">
    <text evidence="1">The sequence shown here is derived from an EMBL/GenBank/DDBJ whole genome shotgun (WGS) entry which is preliminary data.</text>
</comment>
<protein>
    <submittedName>
        <fullName evidence="1">Uncharacterized protein</fullName>
    </submittedName>
</protein>
<sequence length="82" mass="9226">MSLLQSRVGRRCVFLCLINVGFIFSKSMEILETDFTQATSEKTEQFFLLQSNKAILERLLHVSLSLRFVTPLCIGQDVGISG</sequence>